<gene>
    <name evidence="1" type="ORF">M0813_09611</name>
</gene>
<keyword evidence="2" id="KW-1185">Reference proteome</keyword>
<dbReference type="EMBL" id="JAOAOG010000333">
    <property type="protein sequence ID" value="KAJ6227708.1"/>
    <property type="molecule type" value="Genomic_DNA"/>
</dbReference>
<reference evidence="1" key="1">
    <citation type="submission" date="2022-08" db="EMBL/GenBank/DDBJ databases">
        <title>Novel sulfate-reducing endosymbionts in the free-living metamonad Anaeramoeba.</title>
        <authorList>
            <person name="Jerlstrom-Hultqvist J."/>
            <person name="Cepicka I."/>
            <person name="Gallot-Lavallee L."/>
            <person name="Salas-Leiva D."/>
            <person name="Curtis B.A."/>
            <person name="Zahonova K."/>
            <person name="Pipaliya S."/>
            <person name="Dacks J."/>
            <person name="Roger A.J."/>
        </authorList>
    </citation>
    <scope>NUCLEOTIDE SEQUENCE</scope>
    <source>
        <strain evidence="1">Schooner1</strain>
    </source>
</reference>
<comment type="caution">
    <text evidence="1">The sequence shown here is derived from an EMBL/GenBank/DDBJ whole genome shotgun (WGS) entry which is preliminary data.</text>
</comment>
<organism evidence="1 2">
    <name type="scientific">Anaeramoeba flamelloides</name>
    <dbReference type="NCBI Taxonomy" id="1746091"/>
    <lineage>
        <taxon>Eukaryota</taxon>
        <taxon>Metamonada</taxon>
        <taxon>Anaeramoebidae</taxon>
        <taxon>Anaeramoeba</taxon>
    </lineage>
</organism>
<protein>
    <submittedName>
        <fullName evidence="1">Uncharacterized protein</fullName>
    </submittedName>
</protein>
<sequence>MTRELTVSEDLKKYNIENLKDEFLGISSFLERIKKLKKFRPTFIEGISEGQLSKDYIKSKKAHLADLTVKLKRDCITDLMILTGTQKKSLDRGLIKFFKNSYNLDNLSNYSRTWFIFTRKPRKKEIMEIKNTANNSLLTMLLFTKTKENQKNLIKEHLDNETKTNLLKIKNKIKKWEQKQSKILQKKRTCRVETPNENQNISTKRFRINQTNNIKSLEIDITKTENPKHKNHHPDPIFFNLDCYFTNSYYYEEINCFLKSNFQPTLFFLD</sequence>
<evidence type="ECO:0000313" key="2">
    <source>
        <dbReference type="Proteomes" id="UP001150062"/>
    </source>
</evidence>
<proteinExistence type="predicted"/>
<name>A0ABQ8X4X2_9EUKA</name>
<accession>A0ABQ8X4X2</accession>
<dbReference type="Proteomes" id="UP001150062">
    <property type="component" value="Unassembled WGS sequence"/>
</dbReference>
<evidence type="ECO:0000313" key="1">
    <source>
        <dbReference type="EMBL" id="KAJ6227708.1"/>
    </source>
</evidence>